<keyword evidence="5 7" id="KW-0456">Lyase</keyword>
<evidence type="ECO:0000256" key="5">
    <source>
        <dbReference type="ARBA" id="ARBA00023239"/>
    </source>
</evidence>
<reference evidence="9 10" key="1">
    <citation type="submission" date="2020-08" db="EMBL/GenBank/DDBJ databases">
        <title>Genomic Encyclopedia of Type Strains, Phase IV (KMG-IV): sequencing the most valuable type-strain genomes for metagenomic binning, comparative biology and taxonomic classification.</title>
        <authorList>
            <person name="Goeker M."/>
        </authorList>
    </citation>
    <scope>NUCLEOTIDE SEQUENCE [LARGE SCALE GENOMIC DNA]</scope>
    <source>
        <strain evidence="9 10">DSM 21458</strain>
    </source>
</reference>
<dbReference type="SUPFAM" id="SSF51366">
    <property type="entry name" value="Ribulose-phoshate binding barrel"/>
    <property type="match status" value="1"/>
</dbReference>
<dbReference type="HAMAP" id="MF_01215">
    <property type="entry name" value="OMPdecase_type2"/>
    <property type="match status" value="1"/>
</dbReference>
<dbReference type="PANTHER" id="PTHR43375:SF1">
    <property type="entry name" value="OROTIDINE 5'-PHOSPHATE DECARBOXYLASE"/>
    <property type="match status" value="1"/>
</dbReference>
<dbReference type="Gene3D" id="3.20.20.70">
    <property type="entry name" value="Aldolase class I"/>
    <property type="match status" value="1"/>
</dbReference>
<evidence type="ECO:0000256" key="7">
    <source>
        <dbReference type="HAMAP-Rule" id="MF_01215"/>
    </source>
</evidence>
<evidence type="ECO:0000256" key="3">
    <source>
        <dbReference type="ARBA" id="ARBA00022793"/>
    </source>
</evidence>
<dbReference type="GO" id="GO:0006207">
    <property type="term" value="P:'de novo' pyrimidine nucleobase biosynthetic process"/>
    <property type="evidence" value="ECO:0007669"/>
    <property type="project" value="InterPro"/>
</dbReference>
<dbReference type="InterPro" id="IPR013785">
    <property type="entry name" value="Aldolase_TIM"/>
</dbReference>
<comment type="pathway">
    <text evidence="1 7">Pyrimidine metabolism; UMP biosynthesis via de novo pathway; UMP from orotate: step 2/2.</text>
</comment>
<dbReference type="InterPro" id="IPR011060">
    <property type="entry name" value="RibuloseP-bd_barrel"/>
</dbReference>
<dbReference type="EMBL" id="JACHHG010000012">
    <property type="protein sequence ID" value="MBB6099560.1"/>
    <property type="molecule type" value="Genomic_DNA"/>
</dbReference>
<comment type="similarity">
    <text evidence="2 7">Belongs to the OMP decarboxylase family. Type 2 subfamily.</text>
</comment>
<dbReference type="RefSeq" id="WP_183988304.1">
    <property type="nucleotide sequence ID" value="NZ_JACHHG010000012.1"/>
</dbReference>
<dbReference type="GO" id="GO:0004590">
    <property type="term" value="F:orotidine-5'-phosphate decarboxylase activity"/>
    <property type="evidence" value="ECO:0007669"/>
    <property type="project" value="UniProtKB-UniRule"/>
</dbReference>
<proteinExistence type="inferred from homology"/>
<dbReference type="Pfam" id="PF00215">
    <property type="entry name" value="OMPdecase"/>
    <property type="match status" value="1"/>
</dbReference>
<dbReference type="EC" id="4.1.1.23" evidence="7"/>
<feature type="domain" description="Orotidine 5'-phosphate decarboxylase" evidence="8">
    <location>
        <begin position="16"/>
        <end position="255"/>
    </location>
</feature>
<dbReference type="PROSITE" id="PS00156">
    <property type="entry name" value="OMPDECASE"/>
    <property type="match status" value="1"/>
</dbReference>
<dbReference type="Proteomes" id="UP000569951">
    <property type="component" value="Unassembled WGS sequence"/>
</dbReference>
<dbReference type="PANTHER" id="PTHR43375">
    <property type="entry name" value="OROTIDINE 5'-PHOSPHATE DECARBOXYLASE"/>
    <property type="match status" value="1"/>
</dbReference>
<organism evidence="9 10">
    <name type="scientific">Deinobacterium chartae</name>
    <dbReference type="NCBI Taxonomy" id="521158"/>
    <lineage>
        <taxon>Bacteria</taxon>
        <taxon>Thermotogati</taxon>
        <taxon>Deinococcota</taxon>
        <taxon>Deinococci</taxon>
        <taxon>Deinococcales</taxon>
        <taxon>Deinococcaceae</taxon>
        <taxon>Deinobacterium</taxon>
    </lineage>
</organism>
<dbReference type="InterPro" id="IPR011995">
    <property type="entry name" value="OMPdecase_type-2"/>
</dbReference>
<evidence type="ECO:0000313" key="10">
    <source>
        <dbReference type="Proteomes" id="UP000569951"/>
    </source>
</evidence>
<comment type="catalytic activity">
    <reaction evidence="6 7">
        <text>orotidine 5'-phosphate + H(+) = UMP + CO2</text>
        <dbReference type="Rhea" id="RHEA:11596"/>
        <dbReference type="ChEBI" id="CHEBI:15378"/>
        <dbReference type="ChEBI" id="CHEBI:16526"/>
        <dbReference type="ChEBI" id="CHEBI:57538"/>
        <dbReference type="ChEBI" id="CHEBI:57865"/>
        <dbReference type="EC" id="4.1.1.23"/>
    </reaction>
</comment>
<dbReference type="UniPathway" id="UPA00070">
    <property type="reaction ID" value="UER00120"/>
</dbReference>
<name>A0A841I550_9DEIO</name>
<dbReference type="SMART" id="SM00934">
    <property type="entry name" value="OMPdecase"/>
    <property type="match status" value="1"/>
</dbReference>
<dbReference type="CDD" id="cd04725">
    <property type="entry name" value="OMP_decarboxylase_like"/>
    <property type="match status" value="1"/>
</dbReference>
<evidence type="ECO:0000256" key="1">
    <source>
        <dbReference type="ARBA" id="ARBA00004861"/>
    </source>
</evidence>
<keyword evidence="10" id="KW-1185">Reference proteome</keyword>
<evidence type="ECO:0000256" key="4">
    <source>
        <dbReference type="ARBA" id="ARBA00022975"/>
    </source>
</evidence>
<evidence type="ECO:0000256" key="2">
    <source>
        <dbReference type="ARBA" id="ARBA00008847"/>
    </source>
</evidence>
<gene>
    <name evidence="7" type="primary">pyrF</name>
    <name evidence="9" type="ORF">HNR42_003010</name>
</gene>
<dbReference type="InterPro" id="IPR001754">
    <property type="entry name" value="OMPdeCOase_dom"/>
</dbReference>
<protein>
    <recommendedName>
        <fullName evidence="7">Orotidine 5'-phosphate decarboxylase</fullName>
        <ecNumber evidence="7">4.1.1.23</ecNumber>
    </recommendedName>
    <alternativeName>
        <fullName evidence="7">OMP decarboxylase</fullName>
        <shortName evidence="7">OMPDCase</shortName>
        <shortName evidence="7">OMPdecase</shortName>
    </alternativeName>
</protein>
<dbReference type="InterPro" id="IPR018089">
    <property type="entry name" value="OMPdecase_AS"/>
</dbReference>
<keyword evidence="4 7" id="KW-0665">Pyrimidine biosynthesis</keyword>
<dbReference type="NCBIfam" id="TIGR02127">
    <property type="entry name" value="pyrF_sub2"/>
    <property type="match status" value="1"/>
</dbReference>
<evidence type="ECO:0000256" key="6">
    <source>
        <dbReference type="ARBA" id="ARBA00049157"/>
    </source>
</evidence>
<evidence type="ECO:0000313" key="9">
    <source>
        <dbReference type="EMBL" id="MBB6099560.1"/>
    </source>
</evidence>
<accession>A0A841I550</accession>
<keyword evidence="3 7" id="KW-0210">Decarboxylase</keyword>
<sequence>MFALALQERILQLNSRLCLGLDPRPEKHRSFEDLEVHTLEVLEACADTVACVKPQLAFFEALGLPGMALLERVCAQARALGLPVILDGKRGDIGSTAEAYARAWLGGAHAGSALTVNPYLGFETLLPFVHEARAQGGAVFVLVRTSNPGSGDLQNLEAGPARVAERVAREVARLGLEEGEGPSSVGAVVGATRPDELAHYRALMPQATLLLPGLGAQGADPAALAPAFLPGGVGAVVSASRGIQYADPQLSVRAAQQAAEGFRQALNAALAD</sequence>
<dbReference type="AlphaFoldDB" id="A0A841I550"/>
<comment type="caution">
    <text evidence="9">The sequence shown here is derived from an EMBL/GenBank/DDBJ whole genome shotgun (WGS) entry which is preliminary data.</text>
</comment>
<evidence type="ECO:0000259" key="8">
    <source>
        <dbReference type="SMART" id="SM00934"/>
    </source>
</evidence>
<feature type="active site" description="Proton donor" evidence="7">
    <location>
        <position position="89"/>
    </location>
</feature>
<dbReference type="GO" id="GO:0044205">
    <property type="term" value="P:'de novo' UMP biosynthetic process"/>
    <property type="evidence" value="ECO:0007669"/>
    <property type="project" value="UniProtKB-UniRule"/>
</dbReference>